<dbReference type="InterPro" id="IPR000086">
    <property type="entry name" value="NUDIX_hydrolase_dom"/>
</dbReference>
<dbReference type="GO" id="GO:0016462">
    <property type="term" value="F:pyrophosphatase activity"/>
    <property type="evidence" value="ECO:0007669"/>
    <property type="project" value="InterPro"/>
</dbReference>
<dbReference type="Gene3D" id="3.90.79.10">
    <property type="entry name" value="Nucleoside Triphosphate Pyrophosphohydrolase"/>
    <property type="match status" value="1"/>
</dbReference>
<gene>
    <name evidence="6" type="ORF">SAMN02983003_1855</name>
</gene>
<dbReference type="GO" id="GO:0046872">
    <property type="term" value="F:metal ion binding"/>
    <property type="evidence" value="ECO:0007669"/>
    <property type="project" value="UniProtKB-KW"/>
</dbReference>
<dbReference type="InterPro" id="IPR015797">
    <property type="entry name" value="NUDIX_hydrolase-like_dom_sf"/>
</dbReference>
<evidence type="ECO:0000313" key="6">
    <source>
        <dbReference type="EMBL" id="SFZ83804.1"/>
    </source>
</evidence>
<dbReference type="SUPFAM" id="SSF55811">
    <property type="entry name" value="Nudix"/>
    <property type="match status" value="1"/>
</dbReference>
<keyword evidence="2" id="KW-0479">Metal-binding</keyword>
<evidence type="ECO:0000259" key="5">
    <source>
        <dbReference type="PROSITE" id="PS51462"/>
    </source>
</evidence>
<dbReference type="OrthoDB" id="7066910at2"/>
<keyword evidence="7" id="KW-1185">Reference proteome</keyword>
<evidence type="ECO:0000256" key="4">
    <source>
        <dbReference type="ARBA" id="ARBA00022842"/>
    </source>
</evidence>
<protein>
    <submittedName>
        <fullName evidence="6">Predicted NTP pyrophosphohydrolase, NUDIX family</fullName>
    </submittedName>
</protein>
<organism evidence="6 7">
    <name type="scientific">Devosia enhydra</name>
    <dbReference type="NCBI Taxonomy" id="665118"/>
    <lineage>
        <taxon>Bacteria</taxon>
        <taxon>Pseudomonadati</taxon>
        <taxon>Pseudomonadota</taxon>
        <taxon>Alphaproteobacteria</taxon>
        <taxon>Hyphomicrobiales</taxon>
        <taxon>Devosiaceae</taxon>
        <taxon>Devosia</taxon>
    </lineage>
</organism>
<evidence type="ECO:0000256" key="1">
    <source>
        <dbReference type="ARBA" id="ARBA00001946"/>
    </source>
</evidence>
<keyword evidence="3 6" id="KW-0378">Hydrolase</keyword>
<evidence type="ECO:0000256" key="3">
    <source>
        <dbReference type="ARBA" id="ARBA00022801"/>
    </source>
</evidence>
<evidence type="ECO:0000313" key="7">
    <source>
        <dbReference type="Proteomes" id="UP000183447"/>
    </source>
</evidence>
<reference evidence="6 7" key="1">
    <citation type="submission" date="2016-11" db="EMBL/GenBank/DDBJ databases">
        <authorList>
            <person name="Jaros S."/>
            <person name="Januszkiewicz K."/>
            <person name="Wedrychowicz H."/>
        </authorList>
    </citation>
    <scope>NUCLEOTIDE SEQUENCE [LARGE SCALE GENOMIC DNA]</scope>
    <source>
        <strain evidence="6 7">ATCC 23634</strain>
    </source>
</reference>
<dbReference type="CDD" id="cd04666">
    <property type="entry name" value="NUDIX_DIPP2_like_Nudt4"/>
    <property type="match status" value="1"/>
</dbReference>
<dbReference type="GO" id="GO:0005737">
    <property type="term" value="C:cytoplasm"/>
    <property type="evidence" value="ECO:0007669"/>
    <property type="project" value="TreeGrafter"/>
</dbReference>
<dbReference type="Pfam" id="PF00293">
    <property type="entry name" value="NUDIX"/>
    <property type="match status" value="1"/>
</dbReference>
<accession>A0A1K2HXJ2</accession>
<comment type="cofactor">
    <cofactor evidence="1">
        <name>Mg(2+)</name>
        <dbReference type="ChEBI" id="CHEBI:18420"/>
    </cofactor>
</comment>
<keyword evidence="4" id="KW-0460">Magnesium</keyword>
<dbReference type="PANTHER" id="PTHR12629:SF0">
    <property type="entry name" value="DIPHOSPHOINOSITOL-POLYPHOSPHATE DIPHOSPHATASE"/>
    <property type="match status" value="1"/>
</dbReference>
<dbReference type="InterPro" id="IPR047198">
    <property type="entry name" value="DDP-like_NUDIX"/>
</dbReference>
<dbReference type="STRING" id="665118.SAMN02983003_1855"/>
<dbReference type="Proteomes" id="UP000183447">
    <property type="component" value="Unassembled WGS sequence"/>
</dbReference>
<proteinExistence type="predicted"/>
<evidence type="ECO:0000256" key="2">
    <source>
        <dbReference type="ARBA" id="ARBA00022723"/>
    </source>
</evidence>
<name>A0A1K2HXJ2_9HYPH</name>
<dbReference type="RefSeq" id="WP_072341256.1">
    <property type="nucleotide sequence ID" value="NZ_FPKU01000001.1"/>
</dbReference>
<sequence length="168" mass="18871">MFKRLTALFRSFFPARQEPAGPQFGALPYTVRDGQLVVLLITSRGRGKWIFPKGGRIEGMTPWESAALEAYEEAGVEGEIEQVPIGSYVLPVTAERPKPVEVQIFPLRVTHQREDWKEQGQRYRHWAVLAEARRLITHEGLADVAVALAQRELGRGRAQPANRAAISQ</sequence>
<dbReference type="PROSITE" id="PS51462">
    <property type="entry name" value="NUDIX"/>
    <property type="match status" value="1"/>
</dbReference>
<feature type="domain" description="Nudix hydrolase" evidence="5">
    <location>
        <begin position="19"/>
        <end position="150"/>
    </location>
</feature>
<dbReference type="EMBL" id="FPKU01000001">
    <property type="protein sequence ID" value="SFZ83804.1"/>
    <property type="molecule type" value="Genomic_DNA"/>
</dbReference>
<dbReference type="AlphaFoldDB" id="A0A1K2HXJ2"/>
<dbReference type="PANTHER" id="PTHR12629">
    <property type="entry name" value="DIPHOSPHOINOSITOL POLYPHOSPHATE PHOSPHOHYDROLASE"/>
    <property type="match status" value="1"/>
</dbReference>